<dbReference type="Pfam" id="PF02518">
    <property type="entry name" value="HATPase_c"/>
    <property type="match status" value="1"/>
</dbReference>
<evidence type="ECO:0000256" key="7">
    <source>
        <dbReference type="ARBA" id="ARBA00022692"/>
    </source>
</evidence>
<organism evidence="13 14">
    <name type="scientific">Ottowia oryzae</name>
    <dbReference type="NCBI Taxonomy" id="2109914"/>
    <lineage>
        <taxon>Bacteria</taxon>
        <taxon>Pseudomonadati</taxon>
        <taxon>Pseudomonadota</taxon>
        <taxon>Betaproteobacteria</taxon>
        <taxon>Burkholderiales</taxon>
        <taxon>Comamonadaceae</taxon>
        <taxon>Ottowia</taxon>
    </lineage>
</organism>
<comment type="subcellular location">
    <subcellularLocation>
        <location evidence="2">Cell membrane</location>
        <topology evidence="2">Multi-pass membrane protein</topology>
    </subcellularLocation>
</comment>
<dbReference type="GO" id="GO:0005886">
    <property type="term" value="C:plasma membrane"/>
    <property type="evidence" value="ECO:0007669"/>
    <property type="project" value="UniProtKB-SubCell"/>
</dbReference>
<sequence>MSRRTRIFLALIAVYAIGMAALLYQLLADLDPRYRESAEEGLIETAQLMATVIEQDVEFGALPTDRISGIFRDLYARRFSAQVYQLHKTRVDLRAYVTNRHGVVVYDSTGRALGQDFSKWRDVRETLDGEYGARTTRDVPSDASSTVMYVGAPIRWNGEIVGVLTLGKPVQSFGQFVSAARSNVIYVGLVSGLSALLLAMVLSFLLIRPLGITSDVLAALRTAWWRDGDGRRRFSPRRAWRALRAQTRAAAHEVRDAIAGRNYVQDYVRQLTHELKSPISAVRGAAELLQEPGMPPEQAARFAANIAHESHRMQEVVERMTELSALESRRMLREQQRVPLAPMLQQLAAGARAKAPHLRIDVRIQDDLAVDGDPFLLRRAVGNLLDNAVEFTAPAALADADAPSDGAADIVITLAREGRMARIAVRDHGPGVPPYAEGRLFDKFFSLARPGSPKKSTGLGLSFVREIATLHQGNVEVGNAVARRAPSDPSRTDRGALAVLRLPAVKAG</sequence>
<dbReference type="EMBL" id="CP027666">
    <property type="protein sequence ID" value="AVO33381.1"/>
    <property type="molecule type" value="Genomic_DNA"/>
</dbReference>
<dbReference type="InterPro" id="IPR005467">
    <property type="entry name" value="His_kinase_dom"/>
</dbReference>
<dbReference type="Proteomes" id="UP000239709">
    <property type="component" value="Chromosome"/>
</dbReference>
<dbReference type="SMART" id="SM00387">
    <property type="entry name" value="HATPase_c"/>
    <property type="match status" value="1"/>
</dbReference>
<evidence type="ECO:0000256" key="9">
    <source>
        <dbReference type="ARBA" id="ARBA00022989"/>
    </source>
</evidence>
<dbReference type="InterPro" id="IPR003594">
    <property type="entry name" value="HATPase_dom"/>
</dbReference>
<dbReference type="SMART" id="SM00388">
    <property type="entry name" value="HisKA"/>
    <property type="match status" value="1"/>
</dbReference>
<keyword evidence="8 13" id="KW-0418">Kinase</keyword>
<protein>
    <recommendedName>
        <fullName evidence="3">histidine kinase</fullName>
        <ecNumber evidence="3">2.7.13.3</ecNumber>
    </recommendedName>
</protein>
<evidence type="ECO:0000256" key="10">
    <source>
        <dbReference type="ARBA" id="ARBA00023136"/>
    </source>
</evidence>
<dbReference type="OrthoDB" id="9806130at2"/>
<keyword evidence="7 11" id="KW-0812">Transmembrane</keyword>
<dbReference type="CDD" id="cd00082">
    <property type="entry name" value="HisKA"/>
    <property type="match status" value="1"/>
</dbReference>
<dbReference type="InterPro" id="IPR036097">
    <property type="entry name" value="HisK_dim/P_sf"/>
</dbReference>
<dbReference type="InterPro" id="IPR004358">
    <property type="entry name" value="Sig_transdc_His_kin-like_C"/>
</dbReference>
<dbReference type="InterPro" id="IPR050428">
    <property type="entry name" value="TCS_sensor_his_kinase"/>
</dbReference>
<keyword evidence="9 11" id="KW-1133">Transmembrane helix</keyword>
<dbReference type="NCBIfam" id="NF008312">
    <property type="entry name" value="PRK11100.1"/>
    <property type="match status" value="1"/>
</dbReference>
<reference evidence="13 14" key="1">
    <citation type="submission" date="2018-03" db="EMBL/GenBank/DDBJ databases">
        <title>Genome sequencing of Ottowia sp.</title>
        <authorList>
            <person name="Kim S.-J."/>
            <person name="Heo J."/>
            <person name="Kwon S.-W."/>
        </authorList>
    </citation>
    <scope>NUCLEOTIDE SEQUENCE [LARGE SCALE GENOMIC DNA]</scope>
    <source>
        <strain evidence="13 14">KADR8-3</strain>
    </source>
</reference>
<feature type="transmembrane region" description="Helical" evidence="11">
    <location>
        <begin position="184"/>
        <end position="207"/>
    </location>
</feature>
<evidence type="ECO:0000259" key="12">
    <source>
        <dbReference type="PROSITE" id="PS50109"/>
    </source>
</evidence>
<dbReference type="Gene3D" id="3.30.565.10">
    <property type="entry name" value="Histidine kinase-like ATPase, C-terminal domain"/>
    <property type="match status" value="1"/>
</dbReference>
<dbReference type="PANTHER" id="PTHR45436:SF10">
    <property type="entry name" value="HISTIDINE KINASE"/>
    <property type="match status" value="1"/>
</dbReference>
<dbReference type="GO" id="GO:0000155">
    <property type="term" value="F:phosphorelay sensor kinase activity"/>
    <property type="evidence" value="ECO:0007669"/>
    <property type="project" value="InterPro"/>
</dbReference>
<dbReference type="InterPro" id="IPR029151">
    <property type="entry name" value="Sensor-like_sf"/>
</dbReference>
<evidence type="ECO:0000256" key="6">
    <source>
        <dbReference type="ARBA" id="ARBA00022679"/>
    </source>
</evidence>
<name>A0A2S0MC88_9BURK</name>
<dbReference type="SUPFAM" id="SSF103190">
    <property type="entry name" value="Sensory domain-like"/>
    <property type="match status" value="1"/>
</dbReference>
<evidence type="ECO:0000256" key="2">
    <source>
        <dbReference type="ARBA" id="ARBA00004651"/>
    </source>
</evidence>
<dbReference type="SUPFAM" id="SSF47384">
    <property type="entry name" value="Homodimeric domain of signal transducing histidine kinase"/>
    <property type="match status" value="1"/>
</dbReference>
<dbReference type="PROSITE" id="PS50109">
    <property type="entry name" value="HIS_KIN"/>
    <property type="match status" value="1"/>
</dbReference>
<evidence type="ECO:0000256" key="11">
    <source>
        <dbReference type="SAM" id="Phobius"/>
    </source>
</evidence>
<dbReference type="RefSeq" id="WP_106701944.1">
    <property type="nucleotide sequence ID" value="NZ_CP027666.1"/>
</dbReference>
<evidence type="ECO:0000256" key="1">
    <source>
        <dbReference type="ARBA" id="ARBA00000085"/>
    </source>
</evidence>
<keyword evidence="10 11" id="KW-0472">Membrane</keyword>
<keyword evidence="6" id="KW-0808">Transferase</keyword>
<dbReference type="KEGG" id="otk:C6570_03265"/>
<feature type="domain" description="Histidine kinase" evidence="12">
    <location>
        <begin position="270"/>
        <end position="506"/>
    </location>
</feature>
<dbReference type="Pfam" id="PF00512">
    <property type="entry name" value="HisKA"/>
    <property type="match status" value="1"/>
</dbReference>
<dbReference type="AlphaFoldDB" id="A0A2S0MC88"/>
<evidence type="ECO:0000313" key="13">
    <source>
        <dbReference type="EMBL" id="AVO33381.1"/>
    </source>
</evidence>
<dbReference type="EC" id="2.7.13.3" evidence="3"/>
<gene>
    <name evidence="13" type="ORF">C6570_03265</name>
</gene>
<dbReference type="PANTHER" id="PTHR45436">
    <property type="entry name" value="SENSOR HISTIDINE KINASE YKOH"/>
    <property type="match status" value="1"/>
</dbReference>
<evidence type="ECO:0000256" key="3">
    <source>
        <dbReference type="ARBA" id="ARBA00012438"/>
    </source>
</evidence>
<keyword evidence="14" id="KW-1185">Reference proteome</keyword>
<keyword evidence="5" id="KW-0597">Phosphoprotein</keyword>
<evidence type="ECO:0000256" key="5">
    <source>
        <dbReference type="ARBA" id="ARBA00022553"/>
    </source>
</evidence>
<feature type="transmembrane region" description="Helical" evidence="11">
    <location>
        <begin position="7"/>
        <end position="27"/>
    </location>
</feature>
<evidence type="ECO:0000256" key="4">
    <source>
        <dbReference type="ARBA" id="ARBA00022475"/>
    </source>
</evidence>
<dbReference type="InterPro" id="IPR003661">
    <property type="entry name" value="HisK_dim/P_dom"/>
</dbReference>
<dbReference type="PRINTS" id="PR00344">
    <property type="entry name" value="BCTRLSENSOR"/>
</dbReference>
<dbReference type="Gene3D" id="1.10.287.130">
    <property type="match status" value="1"/>
</dbReference>
<proteinExistence type="predicted"/>
<keyword evidence="4" id="KW-1003">Cell membrane</keyword>
<evidence type="ECO:0000313" key="14">
    <source>
        <dbReference type="Proteomes" id="UP000239709"/>
    </source>
</evidence>
<dbReference type="Gene3D" id="3.30.450.20">
    <property type="entry name" value="PAS domain"/>
    <property type="match status" value="1"/>
</dbReference>
<dbReference type="SUPFAM" id="SSF55874">
    <property type="entry name" value="ATPase domain of HSP90 chaperone/DNA topoisomerase II/histidine kinase"/>
    <property type="match status" value="1"/>
</dbReference>
<dbReference type="InterPro" id="IPR036890">
    <property type="entry name" value="HATPase_C_sf"/>
</dbReference>
<evidence type="ECO:0000256" key="8">
    <source>
        <dbReference type="ARBA" id="ARBA00022777"/>
    </source>
</evidence>
<comment type="catalytic activity">
    <reaction evidence="1">
        <text>ATP + protein L-histidine = ADP + protein N-phospho-L-histidine.</text>
        <dbReference type="EC" id="2.7.13.3"/>
    </reaction>
</comment>
<accession>A0A2S0MC88</accession>